<gene>
    <name evidence="2" type="ORF">CUNI_LOCUS5358</name>
</gene>
<proteinExistence type="predicted"/>
<name>A0A8S3YXB2_9EUPU</name>
<dbReference type="InterPro" id="IPR032675">
    <property type="entry name" value="LRR_dom_sf"/>
</dbReference>
<evidence type="ECO:0008006" key="4">
    <source>
        <dbReference type="Google" id="ProtNLM"/>
    </source>
</evidence>
<dbReference type="Proteomes" id="UP000678393">
    <property type="component" value="Unassembled WGS sequence"/>
</dbReference>
<organism evidence="2 3">
    <name type="scientific">Candidula unifasciata</name>
    <dbReference type="NCBI Taxonomy" id="100452"/>
    <lineage>
        <taxon>Eukaryota</taxon>
        <taxon>Metazoa</taxon>
        <taxon>Spiralia</taxon>
        <taxon>Lophotrochozoa</taxon>
        <taxon>Mollusca</taxon>
        <taxon>Gastropoda</taxon>
        <taxon>Heterobranchia</taxon>
        <taxon>Euthyneura</taxon>
        <taxon>Panpulmonata</taxon>
        <taxon>Eupulmonata</taxon>
        <taxon>Stylommatophora</taxon>
        <taxon>Helicina</taxon>
        <taxon>Helicoidea</taxon>
        <taxon>Geomitridae</taxon>
        <taxon>Candidula</taxon>
    </lineage>
</organism>
<feature type="non-terminal residue" evidence="2">
    <location>
        <position position="105"/>
    </location>
</feature>
<evidence type="ECO:0000313" key="3">
    <source>
        <dbReference type="Proteomes" id="UP000678393"/>
    </source>
</evidence>
<dbReference type="EMBL" id="CAJHNH020000777">
    <property type="protein sequence ID" value="CAG5119800.1"/>
    <property type="molecule type" value="Genomic_DNA"/>
</dbReference>
<keyword evidence="3" id="KW-1185">Reference proteome</keyword>
<sequence>LIKKSLPKKKKMCSILYLFGVICVKMAVTQLSACPESCFCMDSFVTCSDFNFLDLTLLPPSTDTLVLTKGEVEEIPPGFLATATNLKILELMAVNVRIVRGSAFR</sequence>
<feature type="chain" id="PRO_5035863920" description="LRRNT domain-containing protein" evidence="1">
    <location>
        <begin position="34"/>
        <end position="105"/>
    </location>
</feature>
<dbReference type="Gene3D" id="3.80.10.10">
    <property type="entry name" value="Ribonuclease Inhibitor"/>
    <property type="match status" value="1"/>
</dbReference>
<accession>A0A8S3YXB2</accession>
<comment type="caution">
    <text evidence="2">The sequence shown here is derived from an EMBL/GenBank/DDBJ whole genome shotgun (WGS) entry which is preliminary data.</text>
</comment>
<dbReference type="OrthoDB" id="6363818at2759"/>
<reference evidence="2" key="1">
    <citation type="submission" date="2021-04" db="EMBL/GenBank/DDBJ databases">
        <authorList>
            <consortium name="Molecular Ecology Group"/>
        </authorList>
    </citation>
    <scope>NUCLEOTIDE SEQUENCE</scope>
</reference>
<feature type="non-terminal residue" evidence="2">
    <location>
        <position position="1"/>
    </location>
</feature>
<keyword evidence="1" id="KW-0732">Signal</keyword>
<protein>
    <recommendedName>
        <fullName evidence="4">LRRNT domain-containing protein</fullName>
    </recommendedName>
</protein>
<dbReference type="AlphaFoldDB" id="A0A8S3YXB2"/>
<evidence type="ECO:0000256" key="1">
    <source>
        <dbReference type="SAM" id="SignalP"/>
    </source>
</evidence>
<evidence type="ECO:0000313" key="2">
    <source>
        <dbReference type="EMBL" id="CAG5119800.1"/>
    </source>
</evidence>
<feature type="signal peptide" evidence="1">
    <location>
        <begin position="1"/>
        <end position="33"/>
    </location>
</feature>